<evidence type="ECO:0000313" key="2">
    <source>
        <dbReference type="EMBL" id="KAG4421415.1"/>
    </source>
</evidence>
<comment type="caution">
    <text evidence="2">The sequence shown here is derived from an EMBL/GenBank/DDBJ whole genome shotgun (WGS) entry which is preliminary data.</text>
</comment>
<evidence type="ECO:0000259" key="1">
    <source>
        <dbReference type="PROSITE" id="PS51186"/>
    </source>
</evidence>
<proteinExistence type="predicted"/>
<gene>
    <name evidence="2" type="ORF">IFR04_005474</name>
</gene>
<dbReference type="AlphaFoldDB" id="A0A8H7TLH5"/>
<dbReference type="OrthoDB" id="3853310at2759"/>
<dbReference type="EMBL" id="JAFJYH010000066">
    <property type="protein sequence ID" value="KAG4421415.1"/>
    <property type="molecule type" value="Genomic_DNA"/>
</dbReference>
<dbReference type="InterPro" id="IPR000182">
    <property type="entry name" value="GNAT_dom"/>
</dbReference>
<evidence type="ECO:0000313" key="3">
    <source>
        <dbReference type="Proteomes" id="UP000664132"/>
    </source>
</evidence>
<protein>
    <recommendedName>
        <fullName evidence="1">N-acetyltransferase domain-containing protein</fullName>
    </recommendedName>
</protein>
<name>A0A8H7TLH5_9HELO</name>
<dbReference type="Proteomes" id="UP000664132">
    <property type="component" value="Unassembled WGS sequence"/>
</dbReference>
<sequence>MLLTSLQTAQRLEEADIAHIRRQIEACSQLFPDHKSFNVPVSAGIASITLPSFGRKLNRITGYGMKGPVSGEELAVAEDLFKKNGVAEMGINMCPLADPSALQALTSRGFFVENFINSYARHLTDEDLKVAASAGMALIDTSKGGVAHLYIDSTLPEYRGRGLQVALLKTRLADARKAGFELASVQARPGNGSCRNIERAGFSLAYTKTWFAKSKK</sequence>
<dbReference type="GO" id="GO:0016747">
    <property type="term" value="F:acyltransferase activity, transferring groups other than amino-acyl groups"/>
    <property type="evidence" value="ECO:0007669"/>
    <property type="project" value="InterPro"/>
</dbReference>
<keyword evidence="3" id="KW-1185">Reference proteome</keyword>
<organism evidence="2 3">
    <name type="scientific">Cadophora malorum</name>
    <dbReference type="NCBI Taxonomy" id="108018"/>
    <lineage>
        <taxon>Eukaryota</taxon>
        <taxon>Fungi</taxon>
        <taxon>Dikarya</taxon>
        <taxon>Ascomycota</taxon>
        <taxon>Pezizomycotina</taxon>
        <taxon>Leotiomycetes</taxon>
        <taxon>Helotiales</taxon>
        <taxon>Ploettnerulaceae</taxon>
        <taxon>Cadophora</taxon>
    </lineage>
</organism>
<dbReference type="PROSITE" id="PS51186">
    <property type="entry name" value="GNAT"/>
    <property type="match status" value="1"/>
</dbReference>
<accession>A0A8H7TLH5</accession>
<dbReference type="CDD" id="cd04301">
    <property type="entry name" value="NAT_SF"/>
    <property type="match status" value="1"/>
</dbReference>
<dbReference type="InterPro" id="IPR016181">
    <property type="entry name" value="Acyl_CoA_acyltransferase"/>
</dbReference>
<feature type="domain" description="N-acetyltransferase" evidence="1">
    <location>
        <begin position="89"/>
        <end position="216"/>
    </location>
</feature>
<dbReference type="SUPFAM" id="SSF55729">
    <property type="entry name" value="Acyl-CoA N-acyltransferases (Nat)"/>
    <property type="match status" value="1"/>
</dbReference>
<reference evidence="2" key="1">
    <citation type="submission" date="2021-02" db="EMBL/GenBank/DDBJ databases">
        <title>Genome sequence Cadophora malorum strain M34.</title>
        <authorList>
            <person name="Stefanovic E."/>
            <person name="Vu D."/>
            <person name="Scully C."/>
            <person name="Dijksterhuis J."/>
            <person name="Roader J."/>
            <person name="Houbraken J."/>
        </authorList>
    </citation>
    <scope>NUCLEOTIDE SEQUENCE</scope>
    <source>
        <strain evidence="2">M34</strain>
    </source>
</reference>
<dbReference type="Gene3D" id="3.40.630.30">
    <property type="match status" value="1"/>
</dbReference>